<feature type="modified residue" description="4-aspartylphosphate" evidence="3">
    <location>
        <position position="60"/>
    </location>
</feature>
<feature type="domain" description="Response regulatory" evidence="4">
    <location>
        <begin position="3"/>
        <end position="123"/>
    </location>
</feature>
<evidence type="ECO:0000259" key="5">
    <source>
        <dbReference type="PROSITE" id="PS50930"/>
    </source>
</evidence>
<organism evidence="6 7">
    <name type="scientific">Anoxynatronum sibiricum</name>
    <dbReference type="NCBI Taxonomy" id="210623"/>
    <lineage>
        <taxon>Bacteria</taxon>
        <taxon>Bacillati</taxon>
        <taxon>Bacillota</taxon>
        <taxon>Clostridia</taxon>
        <taxon>Eubacteriales</taxon>
        <taxon>Clostridiaceae</taxon>
        <taxon>Anoxynatronum</taxon>
    </lineage>
</organism>
<accession>A0ABU9VRR7</accession>
<dbReference type="GO" id="GO:0003677">
    <property type="term" value="F:DNA binding"/>
    <property type="evidence" value="ECO:0007669"/>
    <property type="project" value="UniProtKB-KW"/>
</dbReference>
<evidence type="ECO:0000256" key="1">
    <source>
        <dbReference type="ARBA" id="ARBA00018672"/>
    </source>
</evidence>
<comment type="function">
    <text evidence="2">May play the central regulatory role in sporulation. It may be an element of the effector pathway responsible for the activation of sporulation genes in response to nutritional stress. Spo0A may act in concert with spo0H (a sigma factor) to control the expression of some genes that are critical to the sporulation process.</text>
</comment>
<evidence type="ECO:0000313" key="7">
    <source>
        <dbReference type="Proteomes" id="UP001407405"/>
    </source>
</evidence>
<dbReference type="PANTHER" id="PTHR37299:SF1">
    <property type="entry name" value="STAGE 0 SPORULATION PROTEIN A HOMOLOG"/>
    <property type="match status" value="1"/>
</dbReference>
<keyword evidence="6" id="KW-0238">DNA-binding</keyword>
<reference evidence="6 7" key="1">
    <citation type="submission" date="2024-04" db="EMBL/GenBank/DDBJ databases">
        <title>Genome sequencing and metabolic network reconstruction of aminoacids and betaine degradation by Anoxynatronum sibiricum.</title>
        <authorList>
            <person name="Detkova E.N."/>
            <person name="Boltjanskaja Y.V."/>
            <person name="Mardanov A.V."/>
            <person name="Kevbrin V."/>
        </authorList>
    </citation>
    <scope>NUCLEOTIDE SEQUENCE [LARGE SCALE GENOMIC DNA]</scope>
    <source>
        <strain evidence="6 7">Z-7981</strain>
    </source>
</reference>
<name>A0ABU9VRR7_9CLOT</name>
<proteinExistence type="predicted"/>
<evidence type="ECO:0000313" key="6">
    <source>
        <dbReference type="EMBL" id="MEN1759849.1"/>
    </source>
</evidence>
<dbReference type="Gene3D" id="2.40.50.1020">
    <property type="entry name" value="LytTr DNA-binding domain"/>
    <property type="match status" value="1"/>
</dbReference>
<dbReference type="SUPFAM" id="SSF52172">
    <property type="entry name" value="CheY-like"/>
    <property type="match status" value="1"/>
</dbReference>
<dbReference type="InterPro" id="IPR007492">
    <property type="entry name" value="LytTR_DNA-bd_dom"/>
</dbReference>
<evidence type="ECO:0000256" key="3">
    <source>
        <dbReference type="PROSITE-ProRule" id="PRU00169"/>
    </source>
</evidence>
<evidence type="ECO:0000259" key="4">
    <source>
        <dbReference type="PROSITE" id="PS50110"/>
    </source>
</evidence>
<dbReference type="PROSITE" id="PS50110">
    <property type="entry name" value="RESPONSE_REGULATORY"/>
    <property type="match status" value="1"/>
</dbReference>
<sequence length="243" mass="28129">MIRIAICDDEDQEVQRAHDFLSKYIQAHPQYEYTIDSFSAPLELLSHVEDHGGFDIFLLDVYMAGMLGTEAARELRRLDTNGEIIFLTTSRDHAVEAFQVDAAQYLVKPYTESAIFKALDKVFHRLIVERRHLITLKTSEGMVRLFTRDVVFTETGRNNYQIIYTIQGDKIEVRMTATELFELLVPAKFFVRCGVSINVNLKYIRQITKDVIIFDSGEQLTFPYRAYQKLKAAFLSFQMSTDE</sequence>
<dbReference type="InterPro" id="IPR011006">
    <property type="entry name" value="CheY-like_superfamily"/>
</dbReference>
<dbReference type="InterPro" id="IPR001789">
    <property type="entry name" value="Sig_transdc_resp-reg_receiver"/>
</dbReference>
<gene>
    <name evidence="6" type="ORF">AAIG11_05135</name>
</gene>
<dbReference type="Pfam" id="PF00072">
    <property type="entry name" value="Response_reg"/>
    <property type="match status" value="1"/>
</dbReference>
<dbReference type="RefSeq" id="WP_343185174.1">
    <property type="nucleotide sequence ID" value="NZ_JBCITM010000003.1"/>
</dbReference>
<dbReference type="SMART" id="SM00850">
    <property type="entry name" value="LytTR"/>
    <property type="match status" value="1"/>
</dbReference>
<evidence type="ECO:0000256" key="2">
    <source>
        <dbReference type="ARBA" id="ARBA00024867"/>
    </source>
</evidence>
<feature type="domain" description="HTH LytTR-type" evidence="5">
    <location>
        <begin position="134"/>
        <end position="236"/>
    </location>
</feature>
<dbReference type="PROSITE" id="PS50930">
    <property type="entry name" value="HTH_LYTTR"/>
    <property type="match status" value="1"/>
</dbReference>
<dbReference type="EMBL" id="JBCITM010000003">
    <property type="protein sequence ID" value="MEN1759849.1"/>
    <property type="molecule type" value="Genomic_DNA"/>
</dbReference>
<dbReference type="PANTHER" id="PTHR37299">
    <property type="entry name" value="TRANSCRIPTIONAL REGULATOR-RELATED"/>
    <property type="match status" value="1"/>
</dbReference>
<protein>
    <recommendedName>
        <fullName evidence="1">Stage 0 sporulation protein A homolog</fullName>
    </recommendedName>
</protein>
<dbReference type="Gene3D" id="3.40.50.2300">
    <property type="match status" value="1"/>
</dbReference>
<keyword evidence="3" id="KW-0597">Phosphoprotein</keyword>
<dbReference type="InterPro" id="IPR046947">
    <property type="entry name" value="LytR-like"/>
</dbReference>
<dbReference type="SMART" id="SM00448">
    <property type="entry name" value="REC"/>
    <property type="match status" value="1"/>
</dbReference>
<dbReference type="Proteomes" id="UP001407405">
    <property type="component" value="Unassembled WGS sequence"/>
</dbReference>
<comment type="caution">
    <text evidence="6">The sequence shown here is derived from an EMBL/GenBank/DDBJ whole genome shotgun (WGS) entry which is preliminary data.</text>
</comment>
<dbReference type="Pfam" id="PF04397">
    <property type="entry name" value="LytTR"/>
    <property type="match status" value="1"/>
</dbReference>
<keyword evidence="7" id="KW-1185">Reference proteome</keyword>